<proteinExistence type="predicted"/>
<feature type="non-terminal residue" evidence="1">
    <location>
        <position position="1"/>
    </location>
</feature>
<comment type="caution">
    <text evidence="1">The sequence shown here is derived from an EMBL/GenBank/DDBJ whole genome shotgun (WGS) entry which is preliminary data.</text>
</comment>
<sequence>LTSSLFTPNLLSLSSPLTIPLSSLLLIQSSPSLSNYSSSFAAIFTPILGELFSIPFPSIPLDSA</sequence>
<dbReference type="EMBL" id="JACGCM010001560">
    <property type="protein sequence ID" value="KAF6153566.1"/>
    <property type="molecule type" value="Genomic_DNA"/>
</dbReference>
<name>A0A7J7MF92_9MAGN</name>
<accession>A0A7J7MF92</accession>
<protein>
    <submittedName>
        <fullName evidence="1">Uncharacterized protein</fullName>
    </submittedName>
</protein>
<dbReference type="Proteomes" id="UP000541444">
    <property type="component" value="Unassembled WGS sequence"/>
</dbReference>
<keyword evidence="2" id="KW-1185">Reference proteome</keyword>
<dbReference type="AlphaFoldDB" id="A0A7J7MF92"/>
<evidence type="ECO:0000313" key="1">
    <source>
        <dbReference type="EMBL" id="KAF6153566.1"/>
    </source>
</evidence>
<gene>
    <name evidence="1" type="ORF">GIB67_027433</name>
</gene>
<evidence type="ECO:0000313" key="2">
    <source>
        <dbReference type="Proteomes" id="UP000541444"/>
    </source>
</evidence>
<organism evidence="1 2">
    <name type="scientific">Kingdonia uniflora</name>
    <dbReference type="NCBI Taxonomy" id="39325"/>
    <lineage>
        <taxon>Eukaryota</taxon>
        <taxon>Viridiplantae</taxon>
        <taxon>Streptophyta</taxon>
        <taxon>Embryophyta</taxon>
        <taxon>Tracheophyta</taxon>
        <taxon>Spermatophyta</taxon>
        <taxon>Magnoliopsida</taxon>
        <taxon>Ranunculales</taxon>
        <taxon>Circaeasteraceae</taxon>
        <taxon>Kingdonia</taxon>
    </lineage>
</organism>
<reference evidence="1 2" key="1">
    <citation type="journal article" date="2020" name="IScience">
        <title>Genome Sequencing of the Endangered Kingdonia uniflora (Circaeasteraceae, Ranunculales) Reveals Potential Mechanisms of Evolutionary Specialization.</title>
        <authorList>
            <person name="Sun Y."/>
            <person name="Deng T."/>
            <person name="Zhang A."/>
            <person name="Moore M.J."/>
            <person name="Landis J.B."/>
            <person name="Lin N."/>
            <person name="Zhang H."/>
            <person name="Zhang X."/>
            <person name="Huang J."/>
            <person name="Zhang X."/>
            <person name="Sun H."/>
            <person name="Wang H."/>
        </authorList>
    </citation>
    <scope>NUCLEOTIDE SEQUENCE [LARGE SCALE GENOMIC DNA]</scope>
    <source>
        <strain evidence="1">TB1705</strain>
        <tissue evidence="1">Leaf</tissue>
    </source>
</reference>